<proteinExistence type="inferred from homology"/>
<dbReference type="InterPro" id="IPR008284">
    <property type="entry name" value="MoCF_biosynth_CS"/>
</dbReference>
<dbReference type="PROSITE" id="PS01078">
    <property type="entry name" value="MOCF_BIOSYNTHESIS_1"/>
    <property type="match status" value="1"/>
</dbReference>
<evidence type="ECO:0000256" key="4">
    <source>
        <dbReference type="ARBA" id="ARBA00015262"/>
    </source>
</evidence>
<dbReference type="InterPro" id="IPR001453">
    <property type="entry name" value="MoaB/Mog_dom"/>
</dbReference>
<comment type="similarity">
    <text evidence="3 6">Belongs to the MoaB/Mog family.</text>
</comment>
<evidence type="ECO:0000256" key="1">
    <source>
        <dbReference type="ARBA" id="ARBA00003487"/>
    </source>
</evidence>
<dbReference type="PANTHER" id="PTHR43232:SF2">
    <property type="entry name" value="MOLYBDENUM COFACTOR BIOSYNTHESIS PROTEIN B"/>
    <property type="match status" value="1"/>
</dbReference>
<reference evidence="8" key="1">
    <citation type="journal article" date="2021" name="PeerJ">
        <title>Extensive microbial diversity within the chicken gut microbiome revealed by metagenomics and culture.</title>
        <authorList>
            <person name="Gilroy R."/>
            <person name="Ravi A."/>
            <person name="Getino M."/>
            <person name="Pursley I."/>
            <person name="Horton D.L."/>
            <person name="Alikhan N.F."/>
            <person name="Baker D."/>
            <person name="Gharbi K."/>
            <person name="Hall N."/>
            <person name="Watson M."/>
            <person name="Adriaenssens E.M."/>
            <person name="Foster-Nyarko E."/>
            <person name="Jarju S."/>
            <person name="Secka A."/>
            <person name="Antonio M."/>
            <person name="Oren A."/>
            <person name="Chaudhuri R.R."/>
            <person name="La Ragione R."/>
            <person name="Hildebrand F."/>
            <person name="Pallen M.J."/>
        </authorList>
    </citation>
    <scope>NUCLEOTIDE SEQUENCE</scope>
    <source>
        <strain evidence="8">CHK169-2315</strain>
    </source>
</reference>
<dbReference type="SUPFAM" id="SSF53218">
    <property type="entry name" value="Molybdenum cofactor biosynthesis proteins"/>
    <property type="match status" value="1"/>
</dbReference>
<dbReference type="GO" id="GO:0005829">
    <property type="term" value="C:cytosol"/>
    <property type="evidence" value="ECO:0007669"/>
    <property type="project" value="TreeGrafter"/>
</dbReference>
<sequence length="163" mass="18184">MHEVEEKSVRCFVATISDTRTVETDKSGKLIRQYLEDNHHVCVDHQIIKDEETLIKEAIETQLKNNTIDAILLTGGTGISKRDVTIEVVQSIIEKEIQGFGEIFRMISYLEDIGARAIMSRAIAGTVGEKVIFAMPGSSGAVKLAMEKIILQELSHIVHELHK</sequence>
<dbReference type="InterPro" id="IPR012245">
    <property type="entry name" value="MoaB"/>
</dbReference>
<evidence type="ECO:0000259" key="7">
    <source>
        <dbReference type="SMART" id="SM00852"/>
    </source>
</evidence>
<evidence type="ECO:0000256" key="6">
    <source>
        <dbReference type="PIRNR" id="PIRNR006443"/>
    </source>
</evidence>
<reference evidence="8" key="2">
    <citation type="submission" date="2021-04" db="EMBL/GenBank/DDBJ databases">
        <authorList>
            <person name="Gilroy R."/>
        </authorList>
    </citation>
    <scope>NUCLEOTIDE SEQUENCE</scope>
    <source>
        <strain evidence="8">CHK169-2315</strain>
    </source>
</reference>
<comment type="pathway">
    <text evidence="2 6">Cofactor biosynthesis; molybdopterin biosynthesis.</text>
</comment>
<keyword evidence="5 6" id="KW-0501">Molybdenum cofactor biosynthesis</keyword>
<organism evidence="8 9">
    <name type="scientific">Candidatus Pseudogracilibacillus intestinigallinarum</name>
    <dbReference type="NCBI Taxonomy" id="2838742"/>
    <lineage>
        <taxon>Bacteria</taxon>
        <taxon>Bacillati</taxon>
        <taxon>Bacillota</taxon>
        <taxon>Bacilli</taxon>
        <taxon>Bacillales</taxon>
        <taxon>Bacillaceae</taxon>
        <taxon>Pseudogracilibacillus</taxon>
    </lineage>
</organism>
<dbReference type="Pfam" id="PF00994">
    <property type="entry name" value="MoCF_biosynth"/>
    <property type="match status" value="1"/>
</dbReference>
<dbReference type="NCBIfam" id="TIGR00177">
    <property type="entry name" value="molyb_syn"/>
    <property type="match status" value="1"/>
</dbReference>
<dbReference type="SMART" id="SM00852">
    <property type="entry name" value="MoCF_biosynth"/>
    <property type="match status" value="1"/>
</dbReference>
<dbReference type="CDD" id="cd00886">
    <property type="entry name" value="MogA_MoaB"/>
    <property type="match status" value="1"/>
</dbReference>
<comment type="function">
    <text evidence="1 6">May be involved in the biosynthesis of molybdopterin.</text>
</comment>
<protein>
    <recommendedName>
        <fullName evidence="4 6">Molybdenum cofactor biosynthesis protein B</fullName>
    </recommendedName>
</protein>
<dbReference type="GO" id="GO:0006777">
    <property type="term" value="P:Mo-molybdopterin cofactor biosynthetic process"/>
    <property type="evidence" value="ECO:0007669"/>
    <property type="project" value="UniProtKB-UniRule"/>
</dbReference>
<dbReference type="EMBL" id="DXHX01000025">
    <property type="protein sequence ID" value="HIV73789.1"/>
    <property type="molecule type" value="Genomic_DNA"/>
</dbReference>
<evidence type="ECO:0000256" key="3">
    <source>
        <dbReference type="ARBA" id="ARBA00006112"/>
    </source>
</evidence>
<dbReference type="AlphaFoldDB" id="A0A9D1PLV6"/>
<evidence type="ECO:0000313" key="8">
    <source>
        <dbReference type="EMBL" id="HIV73789.1"/>
    </source>
</evidence>
<feature type="domain" description="MoaB/Mog" evidence="7">
    <location>
        <begin position="12"/>
        <end position="157"/>
    </location>
</feature>
<evidence type="ECO:0000256" key="5">
    <source>
        <dbReference type="ARBA" id="ARBA00023150"/>
    </source>
</evidence>
<evidence type="ECO:0000313" key="9">
    <source>
        <dbReference type="Proteomes" id="UP000823937"/>
    </source>
</evidence>
<dbReference type="InterPro" id="IPR036425">
    <property type="entry name" value="MoaB/Mog-like_dom_sf"/>
</dbReference>
<comment type="caution">
    <text evidence="8">The sequence shown here is derived from an EMBL/GenBank/DDBJ whole genome shotgun (WGS) entry which is preliminary data.</text>
</comment>
<dbReference type="FunFam" id="3.40.980.10:FF:000006">
    <property type="entry name" value="Molybdenum cofactor biosynthesis protein B"/>
    <property type="match status" value="1"/>
</dbReference>
<dbReference type="PIRSF" id="PIRSF006443">
    <property type="entry name" value="MoaB"/>
    <property type="match status" value="1"/>
</dbReference>
<evidence type="ECO:0000256" key="2">
    <source>
        <dbReference type="ARBA" id="ARBA00005046"/>
    </source>
</evidence>
<accession>A0A9D1PLV6</accession>
<dbReference type="Gene3D" id="3.40.980.10">
    <property type="entry name" value="MoaB/Mog-like domain"/>
    <property type="match status" value="1"/>
</dbReference>
<name>A0A9D1PLV6_9BACI</name>
<gene>
    <name evidence="8" type="ORF">H9895_01765</name>
</gene>
<dbReference type="PANTHER" id="PTHR43232">
    <property type="entry name" value="MOLYBDENUM COFACTOR BIOSYNTHESIS PROTEIN B"/>
    <property type="match status" value="1"/>
</dbReference>
<dbReference type="Proteomes" id="UP000823937">
    <property type="component" value="Unassembled WGS sequence"/>
</dbReference>